<proteinExistence type="predicted"/>
<feature type="transmembrane region" description="Helical" evidence="1">
    <location>
        <begin position="20"/>
        <end position="40"/>
    </location>
</feature>
<organism evidence="2 3">
    <name type="scientific">Prosthecobacter fusiformis</name>
    <dbReference type="NCBI Taxonomy" id="48464"/>
    <lineage>
        <taxon>Bacteria</taxon>
        <taxon>Pseudomonadati</taxon>
        <taxon>Verrucomicrobiota</taxon>
        <taxon>Verrucomicrobiia</taxon>
        <taxon>Verrucomicrobiales</taxon>
        <taxon>Verrucomicrobiaceae</taxon>
        <taxon>Prosthecobacter</taxon>
    </lineage>
</organism>
<evidence type="ECO:0000313" key="2">
    <source>
        <dbReference type="EMBL" id="TDU62544.1"/>
    </source>
</evidence>
<feature type="transmembrane region" description="Helical" evidence="1">
    <location>
        <begin position="60"/>
        <end position="79"/>
    </location>
</feature>
<comment type="caution">
    <text evidence="2">The sequence shown here is derived from an EMBL/GenBank/DDBJ whole genome shotgun (WGS) entry which is preliminary data.</text>
</comment>
<feature type="transmembrane region" description="Helical" evidence="1">
    <location>
        <begin position="86"/>
        <end position="103"/>
    </location>
</feature>
<sequence length="139" mass="15818">MILSLHLNVRQKKMNLHSLLRTFGVISLQIVIFFVSWSLMVKIARNLDRFRPELFFGITLSYGAIGMVFLFVICGIVTSITKQARLYWSAIFLGLALWLAWLFPSFSSRPYSMPAFFMLGSTLLILGSGVVLPRLLQRA</sequence>
<dbReference type="EMBL" id="SOCA01000019">
    <property type="protein sequence ID" value="TDU62544.1"/>
    <property type="molecule type" value="Genomic_DNA"/>
</dbReference>
<reference evidence="2 3" key="1">
    <citation type="submission" date="2019-03" db="EMBL/GenBank/DDBJ databases">
        <title>Genomic Encyclopedia of Archaeal and Bacterial Type Strains, Phase II (KMG-II): from individual species to whole genera.</title>
        <authorList>
            <person name="Goeker M."/>
        </authorList>
    </citation>
    <scope>NUCLEOTIDE SEQUENCE [LARGE SCALE GENOMIC DNA]</scope>
    <source>
        <strain evidence="2 3">ATCC 25309</strain>
    </source>
</reference>
<keyword evidence="1" id="KW-0812">Transmembrane</keyword>
<evidence type="ECO:0000313" key="3">
    <source>
        <dbReference type="Proteomes" id="UP000295662"/>
    </source>
</evidence>
<keyword evidence="1" id="KW-1133">Transmembrane helix</keyword>
<dbReference type="AlphaFoldDB" id="A0A4V6Q581"/>
<keyword evidence="1" id="KW-0472">Membrane</keyword>
<accession>A0A4V6Q581</accession>
<evidence type="ECO:0000256" key="1">
    <source>
        <dbReference type="SAM" id="Phobius"/>
    </source>
</evidence>
<gene>
    <name evidence="2" type="ORF">EI77_04645</name>
</gene>
<name>A0A4V6Q581_9BACT</name>
<feature type="transmembrane region" description="Helical" evidence="1">
    <location>
        <begin position="115"/>
        <end position="136"/>
    </location>
</feature>
<dbReference type="Proteomes" id="UP000295662">
    <property type="component" value="Unassembled WGS sequence"/>
</dbReference>
<keyword evidence="3" id="KW-1185">Reference proteome</keyword>
<protein>
    <submittedName>
        <fullName evidence="2">Uncharacterized protein</fullName>
    </submittedName>
</protein>